<dbReference type="AlphaFoldDB" id="A0A6J1RAN2"/>
<name>A0A6J1RAN2_9HYME</name>
<accession>A0A6J1RAN2</accession>
<reference evidence="3" key="1">
    <citation type="submission" date="2025-08" db="UniProtKB">
        <authorList>
            <consortium name="RefSeq"/>
        </authorList>
    </citation>
    <scope>IDENTIFICATION</scope>
    <source>
        <tissue evidence="3">Whole body</tissue>
    </source>
</reference>
<gene>
    <name evidence="3" type="primary">LOC112467058</name>
</gene>
<organism evidence="2 3">
    <name type="scientific">Temnothorax curvispinosus</name>
    <dbReference type="NCBI Taxonomy" id="300111"/>
    <lineage>
        <taxon>Eukaryota</taxon>
        <taxon>Metazoa</taxon>
        <taxon>Ecdysozoa</taxon>
        <taxon>Arthropoda</taxon>
        <taxon>Hexapoda</taxon>
        <taxon>Insecta</taxon>
        <taxon>Pterygota</taxon>
        <taxon>Neoptera</taxon>
        <taxon>Endopterygota</taxon>
        <taxon>Hymenoptera</taxon>
        <taxon>Apocrita</taxon>
        <taxon>Aculeata</taxon>
        <taxon>Formicoidea</taxon>
        <taxon>Formicidae</taxon>
        <taxon>Myrmicinae</taxon>
        <taxon>Temnothorax</taxon>
    </lineage>
</organism>
<protein>
    <submittedName>
        <fullName evidence="3">Uncharacterized protein LOC112467058</fullName>
    </submittedName>
</protein>
<evidence type="ECO:0000313" key="3">
    <source>
        <dbReference type="RefSeq" id="XP_024891288.1"/>
    </source>
</evidence>
<proteinExistence type="predicted"/>
<dbReference type="RefSeq" id="XP_024891288.1">
    <property type="nucleotide sequence ID" value="XM_025035520.1"/>
</dbReference>
<keyword evidence="1" id="KW-0175">Coiled coil</keyword>
<dbReference type="Proteomes" id="UP000504618">
    <property type="component" value="Unplaced"/>
</dbReference>
<dbReference type="GeneID" id="112467058"/>
<sequence length="264" mass="30066">MQEERKNTPKLGAIRKVRTASTPETRRGNVLDFNVSRIGFRNRTTMMPSDIAQSQMVSKKKPDTESKDVELGLLYDEYLQTIMMDLIMKKKTEEKKRLMVEQLATVAKEIDRDTQKLMKIKARERDIINLSLAQKEADAQLIEVTRCTGDKTFKIVKDMSSKLHALLEPLDVLRCNGIILPETQDEWKETREILIKCSNALKNIENLIGLKGETYCAVDAGLKDFAETYNEIKNVQKKLEEALCNLQVLILKNASLSLVCNESG</sequence>
<evidence type="ECO:0000313" key="2">
    <source>
        <dbReference type="Proteomes" id="UP000504618"/>
    </source>
</evidence>
<feature type="coiled-coil region" evidence="1">
    <location>
        <begin position="222"/>
        <end position="252"/>
    </location>
</feature>
<keyword evidence="2" id="KW-1185">Reference proteome</keyword>
<evidence type="ECO:0000256" key="1">
    <source>
        <dbReference type="SAM" id="Coils"/>
    </source>
</evidence>
<dbReference type="OrthoDB" id="7675507at2759"/>